<evidence type="ECO:0000313" key="2">
    <source>
        <dbReference type="EMBL" id="EPY22926.1"/>
    </source>
</evidence>
<keyword evidence="4" id="KW-1185">Reference proteome</keyword>
<dbReference type="AlphaFoldDB" id="S9V7J4"/>
<name>S9V7J4_9TRYP</name>
<evidence type="ECO:0000313" key="4">
    <source>
        <dbReference type="Proteomes" id="UP000015354"/>
    </source>
</evidence>
<organism evidence="2 4">
    <name type="scientific">Strigomonas culicis</name>
    <dbReference type="NCBI Taxonomy" id="28005"/>
    <lineage>
        <taxon>Eukaryota</taxon>
        <taxon>Discoba</taxon>
        <taxon>Euglenozoa</taxon>
        <taxon>Kinetoplastea</taxon>
        <taxon>Metakinetoplastina</taxon>
        <taxon>Trypanosomatida</taxon>
        <taxon>Trypanosomatidae</taxon>
        <taxon>Strigomonadinae</taxon>
        <taxon>Strigomonas</taxon>
    </lineage>
</organism>
<comment type="caution">
    <text evidence="2">The sequence shown here is derived from an EMBL/GenBank/DDBJ whole genome shotgun (WGS) entry which is preliminary data.</text>
</comment>
<feature type="region of interest" description="Disordered" evidence="1">
    <location>
        <begin position="241"/>
        <end position="261"/>
    </location>
</feature>
<dbReference type="EMBL" id="ATMH01008033">
    <property type="protein sequence ID" value="EPY22926.1"/>
    <property type="molecule type" value="Genomic_DNA"/>
</dbReference>
<dbReference type="Proteomes" id="UP000015354">
    <property type="component" value="Unassembled WGS sequence"/>
</dbReference>
<dbReference type="OrthoDB" id="278588at2759"/>
<dbReference type="EMBL" id="ATMH01000241">
    <property type="protein sequence ID" value="EPY37056.1"/>
    <property type="molecule type" value="Genomic_DNA"/>
</dbReference>
<accession>S9V7J4</accession>
<sequence>MDGFEKAHKPYVPMDTSCPQGNWVEEKRYNRGRPTEGSRRVLCGNWQEEEALEQDMLRREREEQEGRMDGTILKTTFTGTASLDVIRDKGNGHFAGNFTSSPYLTVTAADAANRHLATTHRTDFNARSSDVQQLKRPDLGVRAQQLQQQALEAAAAEKEADDAQRASLRAATTSKKVGGVGGAHAGLDGACATSVYQGTISGQAPACTTDQFINTSANNDTVHALHQEYLSDEPITLYTGNPNTGKTMTVHGKTPVDPEAETRFGRHTNFTEPKYNL</sequence>
<proteinExistence type="predicted"/>
<reference evidence="2" key="2">
    <citation type="submission" date="2013-03" db="EMBL/GenBank/DDBJ databases">
        <authorList>
            <person name="Motta M.C.M."/>
            <person name="Martins A.C.A."/>
            <person name="Preta C.M.C.C."/>
            <person name="Silva R."/>
            <person name="de Souza S.S."/>
            <person name="Klein C.C."/>
            <person name="de Almeida L.G.P."/>
            <person name="Cunha O.L."/>
            <person name="Colabardini A.C."/>
            <person name="Lima B.A."/>
            <person name="Machado C.R."/>
            <person name="Soares C.M.A."/>
            <person name="de Menezes C.B.A."/>
            <person name="Bartolomeu D.C."/>
            <person name="Grisard E.C."/>
            <person name="Fantinatti-Garboggini F."/>
            <person name="Rodrigues-Luiz G.F."/>
            <person name="Wagner G."/>
            <person name="Goldman G.H."/>
            <person name="Fietto J.L.R."/>
            <person name="Ciapina L.P."/>
            <person name="Brocchi M."/>
            <person name="Elias M.C."/>
            <person name="Goldman M.H.S."/>
            <person name="Sagot M.-F."/>
            <person name="Pereira M."/>
            <person name="Stoco P.H."/>
            <person name="Teixeira S.M.R."/>
            <person name="de Mendonca-Neto R.P."/>
            <person name="Maciel T.E.F."/>
            <person name="Mendes T.A.O."/>
            <person name="Urmenyi T.P."/>
            <person name="Teixeira M.M.G."/>
            <person name="de Camargo E.F.P."/>
            <person name="de Sousa W."/>
            <person name="Schenkman S."/>
            <person name="de Vasconcelos A.T.R."/>
        </authorList>
    </citation>
    <scope>NUCLEOTIDE SEQUENCE</scope>
</reference>
<protein>
    <submittedName>
        <fullName evidence="2">Uncharacterized protein</fullName>
    </submittedName>
</protein>
<gene>
    <name evidence="3" type="ORF">STCU_00241</name>
    <name evidence="2" type="ORF">STCU_08033</name>
</gene>
<evidence type="ECO:0000313" key="3">
    <source>
        <dbReference type="EMBL" id="EPY37056.1"/>
    </source>
</evidence>
<evidence type="ECO:0000256" key="1">
    <source>
        <dbReference type="SAM" id="MobiDB-lite"/>
    </source>
</evidence>
<reference evidence="2 4" key="1">
    <citation type="journal article" date="2013" name="PLoS ONE">
        <title>Predicting the Proteins of Angomonas deanei, Strigomonas culicis and Their Respective Endosymbionts Reveals New Aspects of the Trypanosomatidae Family.</title>
        <authorList>
            <person name="Motta M.C."/>
            <person name="Martins A.C."/>
            <person name="de Souza S.S."/>
            <person name="Catta-Preta C.M."/>
            <person name="Silva R."/>
            <person name="Klein C.C."/>
            <person name="de Almeida L.G."/>
            <person name="de Lima Cunha O."/>
            <person name="Ciapina L.P."/>
            <person name="Brocchi M."/>
            <person name="Colabardini A.C."/>
            <person name="de Araujo Lima B."/>
            <person name="Machado C.R."/>
            <person name="de Almeida Soares C.M."/>
            <person name="Probst C.M."/>
            <person name="de Menezes C.B."/>
            <person name="Thompson C.E."/>
            <person name="Bartholomeu D.C."/>
            <person name="Gradia D.F."/>
            <person name="Pavoni D.P."/>
            <person name="Grisard E.C."/>
            <person name="Fantinatti-Garboggini F."/>
            <person name="Marchini F.K."/>
            <person name="Rodrigues-Luiz G.F."/>
            <person name="Wagner G."/>
            <person name="Goldman G.H."/>
            <person name="Fietto J.L."/>
            <person name="Elias M.C."/>
            <person name="Goldman M.H."/>
            <person name="Sagot M.F."/>
            <person name="Pereira M."/>
            <person name="Stoco P.H."/>
            <person name="de Mendonca-Neto R.P."/>
            <person name="Teixeira S.M."/>
            <person name="Maciel T.E."/>
            <person name="de Oliveira Mendes T.A."/>
            <person name="Urmenyi T.P."/>
            <person name="de Souza W."/>
            <person name="Schenkman S."/>
            <person name="de Vasconcelos A.T."/>
        </authorList>
    </citation>
    <scope>NUCLEOTIDE SEQUENCE [LARGE SCALE GENOMIC DNA]</scope>
</reference>